<keyword evidence="1" id="KW-0808">Transferase</keyword>
<evidence type="ECO:0000256" key="2">
    <source>
        <dbReference type="ARBA" id="ARBA00023315"/>
    </source>
</evidence>
<protein>
    <recommendedName>
        <fullName evidence="3">N-acetyltransferase domain-containing protein</fullName>
    </recommendedName>
</protein>
<dbReference type="PANTHER" id="PTHR43877">
    <property type="entry name" value="AMINOALKYLPHOSPHONATE N-ACETYLTRANSFERASE-RELATED-RELATED"/>
    <property type="match status" value="1"/>
</dbReference>
<dbReference type="Pfam" id="PF02474">
    <property type="entry name" value="NodA"/>
    <property type="match status" value="1"/>
</dbReference>
<dbReference type="InterPro" id="IPR003484">
    <property type="entry name" value="NodA"/>
</dbReference>
<reference evidence="5" key="1">
    <citation type="journal article" date="2019" name="Int. J. Syst. Evol. Microbiol.">
        <title>The Global Catalogue of Microorganisms (GCM) 10K type strain sequencing project: providing services to taxonomists for standard genome sequencing and annotation.</title>
        <authorList>
            <consortium name="The Broad Institute Genomics Platform"/>
            <consortium name="The Broad Institute Genome Sequencing Center for Infectious Disease"/>
            <person name="Wu L."/>
            <person name="Ma J."/>
        </authorList>
    </citation>
    <scope>NUCLEOTIDE SEQUENCE [LARGE SCALE GENOMIC DNA]</scope>
    <source>
        <strain evidence="5">JCM 18956</strain>
    </source>
</reference>
<organism evidence="4 5">
    <name type="scientific">Frondihabitans cladoniiphilus</name>
    <dbReference type="NCBI Taxonomy" id="715785"/>
    <lineage>
        <taxon>Bacteria</taxon>
        <taxon>Bacillati</taxon>
        <taxon>Actinomycetota</taxon>
        <taxon>Actinomycetes</taxon>
        <taxon>Micrococcales</taxon>
        <taxon>Microbacteriaceae</taxon>
        <taxon>Frondihabitans</taxon>
    </lineage>
</organism>
<dbReference type="PROSITE" id="PS51186">
    <property type="entry name" value="GNAT"/>
    <property type="match status" value="1"/>
</dbReference>
<dbReference type="Gene3D" id="3.40.630.30">
    <property type="match status" value="1"/>
</dbReference>
<keyword evidence="5" id="KW-1185">Reference proteome</keyword>
<evidence type="ECO:0000313" key="4">
    <source>
        <dbReference type="EMBL" id="GAA4679081.1"/>
    </source>
</evidence>
<dbReference type="InterPro" id="IPR016181">
    <property type="entry name" value="Acyl_CoA_acyltransferase"/>
</dbReference>
<comment type="caution">
    <text evidence="4">The sequence shown here is derived from an EMBL/GenBank/DDBJ whole genome shotgun (WGS) entry which is preliminary data.</text>
</comment>
<evidence type="ECO:0000256" key="1">
    <source>
        <dbReference type="ARBA" id="ARBA00022679"/>
    </source>
</evidence>
<dbReference type="CDD" id="cd04301">
    <property type="entry name" value="NAT_SF"/>
    <property type="match status" value="1"/>
</dbReference>
<dbReference type="SUPFAM" id="SSF55729">
    <property type="entry name" value="Acyl-CoA N-acyltransferases (Nat)"/>
    <property type="match status" value="1"/>
</dbReference>
<dbReference type="Proteomes" id="UP001501295">
    <property type="component" value="Unassembled WGS sequence"/>
</dbReference>
<name>A0ABP8W4V6_9MICO</name>
<dbReference type="PANTHER" id="PTHR43877:SF2">
    <property type="entry name" value="AMINOALKYLPHOSPHONATE N-ACETYLTRANSFERASE-RELATED"/>
    <property type="match status" value="1"/>
</dbReference>
<dbReference type="InterPro" id="IPR000182">
    <property type="entry name" value="GNAT_dom"/>
</dbReference>
<dbReference type="InterPro" id="IPR050832">
    <property type="entry name" value="Bact_Acetyltransf"/>
</dbReference>
<evidence type="ECO:0000259" key="3">
    <source>
        <dbReference type="PROSITE" id="PS51186"/>
    </source>
</evidence>
<sequence>MSVPEFHSVAEGDLTLDDHEAIAATLARAFDDYSHWYQGGRSWAGMQPERRVLARDADGLVLAHAGIRRMHVTVGETDLPIAAVGMVAVAPARQGSGLGTALLAAVDSTLDDLGVGFGLLETGEGVQQFYRKHGWLPLEGVTGHFSALSADGAGVLVSQDEGWLIKPVRASPADWPAGDIRWNGQMV</sequence>
<proteinExistence type="predicted"/>
<gene>
    <name evidence="4" type="ORF">GCM10025780_25110</name>
</gene>
<accession>A0ABP8W4V6</accession>
<dbReference type="RefSeq" id="WP_345376239.1">
    <property type="nucleotide sequence ID" value="NZ_BAABLM010000005.1"/>
</dbReference>
<feature type="domain" description="N-acetyltransferase" evidence="3">
    <location>
        <begin position="4"/>
        <end position="169"/>
    </location>
</feature>
<dbReference type="EMBL" id="BAABLM010000005">
    <property type="protein sequence ID" value="GAA4679081.1"/>
    <property type="molecule type" value="Genomic_DNA"/>
</dbReference>
<keyword evidence="2" id="KW-0012">Acyltransferase</keyword>
<evidence type="ECO:0000313" key="5">
    <source>
        <dbReference type="Proteomes" id="UP001501295"/>
    </source>
</evidence>